<dbReference type="Proteomes" id="UP000266723">
    <property type="component" value="Unassembled WGS sequence"/>
</dbReference>
<evidence type="ECO:0008006" key="3">
    <source>
        <dbReference type="Google" id="ProtNLM"/>
    </source>
</evidence>
<gene>
    <name evidence="1" type="ORF">DY000_02043877</name>
</gene>
<dbReference type="InterPro" id="IPR013078">
    <property type="entry name" value="His_Pase_superF_clade-1"/>
</dbReference>
<keyword evidence="2" id="KW-1185">Reference proteome</keyword>
<dbReference type="Gene3D" id="3.40.50.1240">
    <property type="entry name" value="Phosphoglycerate mutase-like"/>
    <property type="match status" value="1"/>
</dbReference>
<dbReference type="PANTHER" id="PTHR46192">
    <property type="entry name" value="BROAD-RANGE ACID PHOSPHATASE DET1"/>
    <property type="match status" value="1"/>
</dbReference>
<proteinExistence type="predicted"/>
<dbReference type="PROSITE" id="PS00175">
    <property type="entry name" value="PG_MUTASE"/>
    <property type="match status" value="1"/>
</dbReference>
<dbReference type="CDD" id="cd07040">
    <property type="entry name" value="HP"/>
    <property type="match status" value="1"/>
</dbReference>
<accession>A0ABQ7BHM8</accession>
<organism evidence="1 2">
    <name type="scientific">Brassica cretica</name>
    <name type="common">Mustard</name>
    <dbReference type="NCBI Taxonomy" id="69181"/>
    <lineage>
        <taxon>Eukaryota</taxon>
        <taxon>Viridiplantae</taxon>
        <taxon>Streptophyta</taxon>
        <taxon>Embryophyta</taxon>
        <taxon>Tracheophyta</taxon>
        <taxon>Spermatophyta</taxon>
        <taxon>Magnoliopsida</taxon>
        <taxon>eudicotyledons</taxon>
        <taxon>Gunneridae</taxon>
        <taxon>Pentapetalae</taxon>
        <taxon>rosids</taxon>
        <taxon>malvids</taxon>
        <taxon>Brassicales</taxon>
        <taxon>Brassicaceae</taxon>
        <taxon>Brassiceae</taxon>
        <taxon>Brassica</taxon>
    </lineage>
</organism>
<dbReference type="InterPro" id="IPR052765">
    <property type="entry name" value="PGM-Related"/>
</dbReference>
<dbReference type="InterPro" id="IPR029033">
    <property type="entry name" value="His_PPase_superfam"/>
</dbReference>
<dbReference type="SUPFAM" id="SSF53254">
    <property type="entry name" value="Phosphoglycerate mutase-like"/>
    <property type="match status" value="1"/>
</dbReference>
<protein>
    <recommendedName>
        <fullName evidence="3">Phosphoglycerate mutase (2,3-diphosphoglycerate-dependent)</fullName>
    </recommendedName>
</protein>
<dbReference type="Pfam" id="PF00300">
    <property type="entry name" value="His_Phos_1"/>
    <property type="match status" value="1"/>
</dbReference>
<evidence type="ECO:0000313" key="2">
    <source>
        <dbReference type="Proteomes" id="UP000266723"/>
    </source>
</evidence>
<evidence type="ECO:0000313" key="1">
    <source>
        <dbReference type="EMBL" id="KAF3531686.1"/>
    </source>
</evidence>
<dbReference type="EMBL" id="QGKV02001507">
    <property type="protein sequence ID" value="KAF3531686.1"/>
    <property type="molecule type" value="Genomic_DNA"/>
</dbReference>
<comment type="caution">
    <text evidence="1">The sequence shown here is derived from an EMBL/GenBank/DDBJ whole genome shotgun (WGS) entry which is preliminary data.</text>
</comment>
<reference evidence="1 2" key="1">
    <citation type="journal article" date="2020" name="BMC Genomics">
        <title>Intraspecific diversification of the crop wild relative Brassica cretica Lam. using demographic model selection.</title>
        <authorList>
            <person name="Kioukis A."/>
            <person name="Michalopoulou V.A."/>
            <person name="Briers L."/>
            <person name="Pirintsos S."/>
            <person name="Studholme D.J."/>
            <person name="Pavlidis P."/>
            <person name="Sarris P.F."/>
        </authorList>
    </citation>
    <scope>NUCLEOTIDE SEQUENCE [LARGE SCALE GENOMIC DNA]</scope>
    <source>
        <strain evidence="2">cv. PFS-1207/04</strain>
    </source>
</reference>
<name>A0ABQ7BHM8_BRACR</name>
<sequence>MSSDNKLLPKRIILVRHGESEGNLDTSAYATTPDHKIQLTESGLLQAREAGARLRSLLSSNPTSPEWPVCFYAMSSIVSPVCFHFPACSK</sequence>
<dbReference type="InterPro" id="IPR001345">
    <property type="entry name" value="PG/BPGM_mutase_AS"/>
</dbReference>